<sequence length="1567" mass="175418">MIYRWLYKLWRYFWITVAVVLLTAFCILTATVLILQLPQTREFMKDEVVDRFNEQYEGTLEIENVSGFLPLKAEVTNGRIFAPSDTLNPVLSFGRAEATFDWWELIQQNITISSFELYEPSIVLNRTDGVFNFGQAVREKEEFRSKNLLETGEPVLVGELNIFAPNLNIINGTVQVEESINIPEGLEIRTPFSFREVNASLFIEITDSQIFADILNINATIPDSDYEYITTSGQVYSDDRFFELNSFRIRTGLGQLQFGLEATPVNLFGNSPAEQFRNADITAEFRNSTLSTPFIRRYFPDYPDFEQELSFELIAEGNRDEFFIDRFQASVDESFLTFSGVGRDLLTDDLSYDIQLENLVLHPDNLTFALLPYLPETDLSRYDITTFRGDLNGSKTELRSELSMETGLGGLNLNASVQLPAGQKTAYEFSIEADSLTLSPFLRDTVQTTMLTGLISGSGMGITDSPEYSLTVNLDESVLAGHTLRQLEGSVDYSQNRYDYTLSARDIFSSVRSSGFYSNNDSRHHLFAETIFDNLNLLPYTEFFDGQETDLNGSFTANIMGSSFEDIWGRINLEMNPSAIGPNRLRAHQLYADINQPDPRDKTLRFTSSFFDGEISGTLSPSLLIEAMHYWGRYLEQRINEEILLSDNFSFNLARAAGSPQSEEIADVDLDLMITLKDINLLRNYLPALPETQSSSRLSASLTANTNRLQLSGNLFDESLTVENARFENLNSSLTLNLRHDRPLRAFSLIDFQVNASSASVSDMNFTESFLNLTTRNDFIELEQQLVRSDSISVRSSITGVLSENLIELQIDRFDFGSEEYSWATQGSPLLQFRDNNTLTVTDMILTSDEDLIEISGTLSPDPEDAVQYRVSNLDLSRISNLIGARVSFSGFMNGEFTTRSLTQIPSVQGNIQVEETRLNGRLVGDLSLNSVLNSEEQRFDTDIRIFTDPDKYSGYIRSNDGIGQDIRLNGYFRLPDDANSEEDLYYFDADLREIDMWIVPVITPNIITDMEGNANGSGFIRGNRDDFDFEATFTVADVYGVPAFTNVEYMVDGLIEFNKTEGLLFRSLELTDNFGGTGELTGQVDLDNFSPTTYIDLNLELNNLQFMNNPYDPDIPFYGELYGTGEAQITGTNFSPYIRTLSAVTLSQNSRISIPLEEQTEFEQDRRFIQFVDSFDEALQRRASGSGGTGNGDGEEIPDDLTFAERFTMDLQFTAPNPLNVDLIFDRVTNEVLSANGTGQISLRLEDQDVSMFGRFNIEGGDYQFVSGDIFTRRFTLQEGGAISWQGDLIDASLNVTAVYRARPSISSLLGSTGTQQVGQRIPVELVLQIGGTISAVENNFFFRVPTGIEGTLDPALATQINSLNQNEEEKLIQATSILLSGNFLPSSQAQGLGLEGISGTAAVVNPLLTSQVINPLLSNQINSLLRSDITFDIDLNLTAFDEVDLGVALRLFDDRVILRREGQITGEQGDIGDLGATYRINRTFSITAFHRQDPTLIAREGNAASGNTQTQEMNGVGLEARFQFNTWKDFGRNISESIRKFFGIQRKEETEDETGDSTGNSAAIN</sequence>
<organism evidence="2 3">
    <name type="scientific">Rhodohalobacter mucosus</name>
    <dbReference type="NCBI Taxonomy" id="2079485"/>
    <lineage>
        <taxon>Bacteria</taxon>
        <taxon>Pseudomonadati</taxon>
        <taxon>Balneolota</taxon>
        <taxon>Balneolia</taxon>
        <taxon>Balneolales</taxon>
        <taxon>Balneolaceae</taxon>
        <taxon>Rhodohalobacter</taxon>
    </lineage>
</organism>
<evidence type="ECO:0008006" key="4">
    <source>
        <dbReference type="Google" id="ProtNLM"/>
    </source>
</evidence>
<comment type="caution">
    <text evidence="2">The sequence shown here is derived from an EMBL/GenBank/DDBJ whole genome shotgun (WGS) entry which is preliminary data.</text>
</comment>
<gene>
    <name evidence="2" type="ORF">DDZ15_10390</name>
</gene>
<evidence type="ECO:0000256" key="1">
    <source>
        <dbReference type="SAM" id="Phobius"/>
    </source>
</evidence>
<keyword evidence="1" id="KW-0812">Transmembrane</keyword>
<name>A0A316TSC5_9BACT</name>
<reference evidence="2 3" key="1">
    <citation type="submission" date="2018-05" db="EMBL/GenBank/DDBJ databases">
        <title>Rhodohalobacter halophilus gen. nov., sp. nov., a moderately halophilic member of the family Balneolaceae.</title>
        <authorList>
            <person name="Liu Z.-W."/>
        </authorList>
    </citation>
    <scope>NUCLEOTIDE SEQUENCE [LARGE SCALE GENOMIC DNA]</scope>
    <source>
        <strain evidence="2 3">8A47</strain>
    </source>
</reference>
<keyword evidence="1" id="KW-0472">Membrane</keyword>
<dbReference type="OrthoDB" id="680700at2"/>
<dbReference type="EMBL" id="QGGB01000007">
    <property type="protein sequence ID" value="PWN06229.1"/>
    <property type="molecule type" value="Genomic_DNA"/>
</dbReference>
<evidence type="ECO:0000313" key="3">
    <source>
        <dbReference type="Proteomes" id="UP000245533"/>
    </source>
</evidence>
<dbReference type="RefSeq" id="WP_109647022.1">
    <property type="nucleotide sequence ID" value="NZ_QGGB01000007.1"/>
</dbReference>
<keyword evidence="1" id="KW-1133">Transmembrane helix</keyword>
<feature type="transmembrane region" description="Helical" evidence="1">
    <location>
        <begin position="12"/>
        <end position="35"/>
    </location>
</feature>
<evidence type="ECO:0000313" key="2">
    <source>
        <dbReference type="EMBL" id="PWN06229.1"/>
    </source>
</evidence>
<accession>A0A316TSC5</accession>
<dbReference type="Proteomes" id="UP000245533">
    <property type="component" value="Unassembled WGS sequence"/>
</dbReference>
<protein>
    <recommendedName>
        <fullName evidence="4">Autotransporter translocation and assembly factor TamB</fullName>
    </recommendedName>
</protein>
<proteinExistence type="predicted"/>
<keyword evidence="3" id="KW-1185">Reference proteome</keyword>